<comment type="subcellular location">
    <subcellularLocation>
        <location evidence="3">Endoplasmic reticulum membrane</location>
        <topology evidence="3">Peripheral membrane protein</topology>
    </subcellularLocation>
    <subcellularLocation>
        <location evidence="2">Microsome membrane</location>
        <topology evidence="2">Peripheral membrane protein</topology>
    </subcellularLocation>
</comment>
<dbReference type="PANTHER" id="PTHR24292">
    <property type="entry name" value="CYTOCHROME P450"/>
    <property type="match status" value="1"/>
</dbReference>
<dbReference type="InterPro" id="IPR017972">
    <property type="entry name" value="Cyt_P450_CS"/>
</dbReference>
<keyword evidence="11 14" id="KW-0503">Monooxygenase</keyword>
<keyword evidence="10 13" id="KW-0408">Iron</keyword>
<evidence type="ECO:0000256" key="14">
    <source>
        <dbReference type="RuleBase" id="RU000461"/>
    </source>
</evidence>
<accession>A0A482VD52</accession>
<feature type="transmembrane region" description="Helical" evidence="15">
    <location>
        <begin position="6"/>
        <end position="26"/>
    </location>
</feature>
<gene>
    <name evidence="16" type="ORF">BDFB_005838</name>
</gene>
<dbReference type="STRING" id="1661398.A0A482VD52"/>
<feature type="binding site" description="axial binding residue" evidence="13">
    <location>
        <position position="445"/>
    </location>
    <ligand>
        <name>heme</name>
        <dbReference type="ChEBI" id="CHEBI:30413"/>
    </ligand>
    <ligandPart>
        <name>Fe</name>
        <dbReference type="ChEBI" id="CHEBI:18248"/>
    </ligandPart>
</feature>
<evidence type="ECO:0000256" key="8">
    <source>
        <dbReference type="ARBA" id="ARBA00022848"/>
    </source>
</evidence>
<keyword evidence="15" id="KW-0812">Transmembrane</keyword>
<comment type="caution">
    <text evidence="16">The sequence shown here is derived from an EMBL/GenBank/DDBJ whole genome shotgun (WGS) entry which is preliminary data.</text>
</comment>
<name>A0A482VD52_ASBVE</name>
<dbReference type="PROSITE" id="PS00086">
    <property type="entry name" value="CYTOCHROME_P450"/>
    <property type="match status" value="1"/>
</dbReference>
<evidence type="ECO:0000256" key="15">
    <source>
        <dbReference type="SAM" id="Phobius"/>
    </source>
</evidence>
<evidence type="ECO:0000313" key="16">
    <source>
        <dbReference type="EMBL" id="RZB40990.1"/>
    </source>
</evidence>
<dbReference type="PANTHER" id="PTHR24292:SF100">
    <property type="entry name" value="CYTOCHROME P450 6A16, ISOFORM B-RELATED"/>
    <property type="match status" value="1"/>
</dbReference>
<protein>
    <submittedName>
        <fullName evidence="16">p450 domain containing protein</fullName>
    </submittedName>
</protein>
<evidence type="ECO:0000256" key="6">
    <source>
        <dbReference type="ARBA" id="ARBA00022723"/>
    </source>
</evidence>
<evidence type="ECO:0000256" key="11">
    <source>
        <dbReference type="ARBA" id="ARBA00023033"/>
    </source>
</evidence>
<keyword evidence="7" id="KW-0256">Endoplasmic reticulum</keyword>
<dbReference type="InterPro" id="IPR036396">
    <property type="entry name" value="Cyt_P450_sf"/>
</dbReference>
<dbReference type="PRINTS" id="PR00463">
    <property type="entry name" value="EP450I"/>
</dbReference>
<dbReference type="CDD" id="cd11056">
    <property type="entry name" value="CYP6-like"/>
    <property type="match status" value="1"/>
</dbReference>
<keyword evidence="8" id="KW-0492">Microsome</keyword>
<dbReference type="GO" id="GO:0004497">
    <property type="term" value="F:monooxygenase activity"/>
    <property type="evidence" value="ECO:0007669"/>
    <property type="project" value="UniProtKB-KW"/>
</dbReference>
<dbReference type="FunFam" id="1.10.630.10:FF:000042">
    <property type="entry name" value="Cytochrome P450"/>
    <property type="match status" value="1"/>
</dbReference>
<evidence type="ECO:0000256" key="12">
    <source>
        <dbReference type="ARBA" id="ARBA00023136"/>
    </source>
</evidence>
<comment type="cofactor">
    <cofactor evidence="1 13">
        <name>heme</name>
        <dbReference type="ChEBI" id="CHEBI:30413"/>
    </cofactor>
</comment>
<dbReference type="InterPro" id="IPR050476">
    <property type="entry name" value="Insect_CytP450_Detox"/>
</dbReference>
<dbReference type="InterPro" id="IPR001128">
    <property type="entry name" value="Cyt_P450"/>
</dbReference>
<evidence type="ECO:0000256" key="2">
    <source>
        <dbReference type="ARBA" id="ARBA00004174"/>
    </source>
</evidence>
<dbReference type="Proteomes" id="UP000292052">
    <property type="component" value="Unassembled WGS sequence"/>
</dbReference>
<evidence type="ECO:0000256" key="3">
    <source>
        <dbReference type="ARBA" id="ARBA00004406"/>
    </source>
</evidence>
<keyword evidence="15" id="KW-1133">Transmembrane helix</keyword>
<evidence type="ECO:0000256" key="13">
    <source>
        <dbReference type="PIRSR" id="PIRSR602401-1"/>
    </source>
</evidence>
<keyword evidence="9 14" id="KW-0560">Oxidoreductase</keyword>
<sequence length="502" mass="58493">MLISVSLISEVIGVVVALLVSIICYYKWTYQYWRRKNLPYLEPQIPFGNLTESVRRKENFGITIRHFYDEMKAKGWKHGGVYFLLSPTYFVLDLDYIKNIMTKDFQHFVDRNIYYNEKDDPLSAHLVNVTGTRWRNLRSKLTPTFTSGKMKMMFHTLVECEANLRKQMEAKCATKEAINIKDVLACFTTDVIGSCAFGLECKSFEDESSPFRVYGKKIFATTRPQRYKRMFATNFQKLARMLGVRNNPKDIADFYMNVVKDTVNYREKNNYTRNDFMQLLIDLKNGEDGLTINEVAAQSFVFFLAGFETSSTLMTFTLYELARNEDIQDRLRDEIRTVLARHDGKITYDAIQEMKYMSQVIDESLRMYPPAPLTNRKCVKDYKLPDEDIIIEKGTSVVIPIMGIHYDEDYYPNPKKFDPERFTEENKSSRHHYAHLPFGEGPRNCIGMRFGLMQAKVGLTSMIRNFKFAVNEKTMEPLKMALDSIVLTAKGDIWLNAQKIEK</sequence>
<dbReference type="AlphaFoldDB" id="A0A482VD52"/>
<comment type="similarity">
    <text evidence="4 14">Belongs to the cytochrome P450 family.</text>
</comment>
<evidence type="ECO:0000256" key="5">
    <source>
        <dbReference type="ARBA" id="ARBA00022617"/>
    </source>
</evidence>
<keyword evidence="12 15" id="KW-0472">Membrane</keyword>
<dbReference type="Pfam" id="PF00067">
    <property type="entry name" value="p450"/>
    <property type="match status" value="1"/>
</dbReference>
<organism evidence="16 17">
    <name type="scientific">Asbolus verrucosus</name>
    <name type="common">Desert ironclad beetle</name>
    <dbReference type="NCBI Taxonomy" id="1661398"/>
    <lineage>
        <taxon>Eukaryota</taxon>
        <taxon>Metazoa</taxon>
        <taxon>Ecdysozoa</taxon>
        <taxon>Arthropoda</taxon>
        <taxon>Hexapoda</taxon>
        <taxon>Insecta</taxon>
        <taxon>Pterygota</taxon>
        <taxon>Neoptera</taxon>
        <taxon>Endopterygota</taxon>
        <taxon>Coleoptera</taxon>
        <taxon>Polyphaga</taxon>
        <taxon>Cucujiformia</taxon>
        <taxon>Tenebrionidae</taxon>
        <taxon>Pimeliinae</taxon>
        <taxon>Asbolus</taxon>
    </lineage>
</organism>
<evidence type="ECO:0000256" key="4">
    <source>
        <dbReference type="ARBA" id="ARBA00010617"/>
    </source>
</evidence>
<keyword evidence="17" id="KW-1185">Reference proteome</keyword>
<dbReference type="GO" id="GO:0005789">
    <property type="term" value="C:endoplasmic reticulum membrane"/>
    <property type="evidence" value="ECO:0007669"/>
    <property type="project" value="UniProtKB-SubCell"/>
</dbReference>
<keyword evidence="5 13" id="KW-0349">Heme</keyword>
<dbReference type="PRINTS" id="PR00385">
    <property type="entry name" value="P450"/>
</dbReference>
<keyword evidence="6 13" id="KW-0479">Metal-binding</keyword>
<evidence type="ECO:0000313" key="17">
    <source>
        <dbReference type="Proteomes" id="UP000292052"/>
    </source>
</evidence>
<dbReference type="GO" id="GO:0005506">
    <property type="term" value="F:iron ion binding"/>
    <property type="evidence" value="ECO:0007669"/>
    <property type="project" value="InterPro"/>
</dbReference>
<evidence type="ECO:0000256" key="10">
    <source>
        <dbReference type="ARBA" id="ARBA00023004"/>
    </source>
</evidence>
<dbReference type="GO" id="GO:0016705">
    <property type="term" value="F:oxidoreductase activity, acting on paired donors, with incorporation or reduction of molecular oxygen"/>
    <property type="evidence" value="ECO:0007669"/>
    <property type="project" value="InterPro"/>
</dbReference>
<proteinExistence type="inferred from homology"/>
<dbReference type="InterPro" id="IPR002401">
    <property type="entry name" value="Cyt_P450_E_grp-I"/>
</dbReference>
<reference evidence="16 17" key="1">
    <citation type="submission" date="2017-03" db="EMBL/GenBank/DDBJ databases">
        <title>Genome of the blue death feigning beetle - Asbolus verrucosus.</title>
        <authorList>
            <person name="Rider S.D."/>
        </authorList>
    </citation>
    <scope>NUCLEOTIDE SEQUENCE [LARGE SCALE GENOMIC DNA]</scope>
    <source>
        <strain evidence="16">Butters</strain>
        <tissue evidence="16">Head and leg muscle</tissue>
    </source>
</reference>
<evidence type="ECO:0000256" key="9">
    <source>
        <dbReference type="ARBA" id="ARBA00023002"/>
    </source>
</evidence>
<evidence type="ECO:0000256" key="1">
    <source>
        <dbReference type="ARBA" id="ARBA00001971"/>
    </source>
</evidence>
<evidence type="ECO:0000256" key="7">
    <source>
        <dbReference type="ARBA" id="ARBA00022824"/>
    </source>
</evidence>
<dbReference type="SUPFAM" id="SSF48264">
    <property type="entry name" value="Cytochrome P450"/>
    <property type="match status" value="1"/>
</dbReference>
<dbReference type="GO" id="GO:0020037">
    <property type="term" value="F:heme binding"/>
    <property type="evidence" value="ECO:0007669"/>
    <property type="project" value="InterPro"/>
</dbReference>
<dbReference type="Gene3D" id="1.10.630.10">
    <property type="entry name" value="Cytochrome P450"/>
    <property type="match status" value="1"/>
</dbReference>
<dbReference type="OrthoDB" id="2789670at2759"/>
<dbReference type="EMBL" id="QDEB01114182">
    <property type="protein sequence ID" value="RZB40990.1"/>
    <property type="molecule type" value="Genomic_DNA"/>
</dbReference>